<evidence type="ECO:0000313" key="3">
    <source>
        <dbReference type="EMBL" id="EPR44841.1"/>
    </source>
</evidence>
<accession>S7U5R3</accession>
<dbReference type="eggNOG" id="COG0810">
    <property type="taxonomic scope" value="Bacteria"/>
</dbReference>
<dbReference type="Proteomes" id="UP000014977">
    <property type="component" value="Unassembled WGS sequence"/>
</dbReference>
<keyword evidence="4" id="KW-1185">Reference proteome</keyword>
<evidence type="ECO:0000313" key="4">
    <source>
        <dbReference type="Proteomes" id="UP000014977"/>
    </source>
</evidence>
<evidence type="ECO:0000259" key="2">
    <source>
        <dbReference type="Pfam" id="PF16036"/>
    </source>
</evidence>
<dbReference type="InterPro" id="IPR016087">
    <property type="entry name" value="Chalcone_isomerase"/>
</dbReference>
<feature type="signal peptide" evidence="1">
    <location>
        <begin position="1"/>
        <end position="21"/>
    </location>
</feature>
<evidence type="ECO:0000256" key="1">
    <source>
        <dbReference type="SAM" id="SignalP"/>
    </source>
</evidence>
<dbReference type="InterPro" id="IPR016088">
    <property type="entry name" value="Chalcone_isomerase_3-sand"/>
</dbReference>
<comment type="caution">
    <text evidence="3">The sequence shown here is derived from an EMBL/GenBank/DDBJ whole genome shotgun (WGS) entry which is preliminary data.</text>
</comment>
<dbReference type="Pfam" id="PF16036">
    <property type="entry name" value="Chalcone_3"/>
    <property type="match status" value="1"/>
</dbReference>
<sequence length="188" mass="20449">MLKRCIMIALAVLTVVLPSCSAETVGGVAVPDTLTAGNVPLVLNGVGLRQRFFMKIYAGALYLEKKSSDARKIIAAEAPMAIRMHFIHDGVPSRKLIEAWNEGFENSTRGDTAALASQIEKFNACFTEAARAGDVYDIIYSPGQGIRVYKKNQLRGAIQGTAFKKALFGIWLGEKPADQNLKEDMLGK</sequence>
<reference evidence="3 4" key="1">
    <citation type="journal article" date="2013" name="Genome Announc.">
        <title>Draft genome sequences for three mercury-methylating, sulfate-reducing bacteria.</title>
        <authorList>
            <person name="Brown S.D."/>
            <person name="Hurt R.A.Jr."/>
            <person name="Gilmour C.C."/>
            <person name="Elias D.A."/>
        </authorList>
    </citation>
    <scope>NUCLEOTIDE SEQUENCE [LARGE SCALE GENOMIC DNA]</scope>
    <source>
        <strain evidence="3 4">DSM 2059</strain>
    </source>
</reference>
<dbReference type="SUPFAM" id="SSF54626">
    <property type="entry name" value="Chalcone isomerase"/>
    <property type="match status" value="1"/>
</dbReference>
<dbReference type="STRING" id="897.B2D07_10490"/>
<name>S7U5R3_DESML</name>
<organism evidence="3 4">
    <name type="scientific">Desulfococcus multivorans DSM 2059</name>
    <dbReference type="NCBI Taxonomy" id="1121405"/>
    <lineage>
        <taxon>Bacteria</taxon>
        <taxon>Pseudomonadati</taxon>
        <taxon>Thermodesulfobacteriota</taxon>
        <taxon>Desulfobacteria</taxon>
        <taxon>Desulfobacterales</taxon>
        <taxon>Desulfococcaceae</taxon>
        <taxon>Desulfococcus</taxon>
    </lineage>
</organism>
<proteinExistence type="predicted"/>
<dbReference type="AlphaFoldDB" id="S7U5R3"/>
<feature type="chain" id="PRO_5030177255" description="Chalcone isomerase domain-containing protein" evidence="1">
    <location>
        <begin position="22"/>
        <end position="188"/>
    </location>
</feature>
<dbReference type="EMBL" id="ATHJ01000015">
    <property type="protein sequence ID" value="EPR44841.1"/>
    <property type="molecule type" value="Genomic_DNA"/>
</dbReference>
<dbReference type="GO" id="GO:0016872">
    <property type="term" value="F:intramolecular lyase activity"/>
    <property type="evidence" value="ECO:0007669"/>
    <property type="project" value="InterPro"/>
</dbReference>
<keyword evidence="1" id="KW-0732">Signal</keyword>
<protein>
    <recommendedName>
        <fullName evidence="2">Chalcone isomerase domain-containing protein</fullName>
    </recommendedName>
</protein>
<dbReference type="Gene3D" id="3.50.70.10">
    <property type="match status" value="1"/>
</dbReference>
<dbReference type="OrthoDB" id="9795336at2"/>
<dbReference type="InterPro" id="IPR036298">
    <property type="entry name" value="Chalcone_isomerase_sf"/>
</dbReference>
<feature type="domain" description="Chalcone isomerase" evidence="2">
    <location>
        <begin position="22"/>
        <end position="187"/>
    </location>
</feature>
<gene>
    <name evidence="3" type="ORF">dsmv_3767</name>
</gene>
<dbReference type="RefSeq" id="WP_020875374.1">
    <property type="nucleotide sequence ID" value="NZ_ATHJ01000015.1"/>
</dbReference>